<keyword evidence="3" id="KW-1185">Reference proteome</keyword>
<dbReference type="AlphaFoldDB" id="A0A846Y5D9"/>
<protein>
    <submittedName>
        <fullName evidence="2">Alkaline shock response membrane anchor protein AmaP</fullName>
    </submittedName>
</protein>
<reference evidence="2 3" key="1">
    <citation type="submission" date="2020-04" db="EMBL/GenBank/DDBJ databases">
        <title>MicrobeNet Type strains.</title>
        <authorList>
            <person name="Nicholson A.C."/>
        </authorList>
    </citation>
    <scope>NUCLEOTIDE SEQUENCE [LARGE SCALE GENOMIC DNA]</scope>
    <source>
        <strain evidence="2 3">JCM 12354</strain>
    </source>
</reference>
<organism evidence="2 3">
    <name type="scientific">Nocardia vermiculata</name>
    <dbReference type="NCBI Taxonomy" id="257274"/>
    <lineage>
        <taxon>Bacteria</taxon>
        <taxon>Bacillati</taxon>
        <taxon>Actinomycetota</taxon>
        <taxon>Actinomycetes</taxon>
        <taxon>Mycobacteriales</taxon>
        <taxon>Nocardiaceae</taxon>
        <taxon>Nocardia</taxon>
    </lineage>
</organism>
<comment type="caution">
    <text evidence="2">The sequence shown here is derived from an EMBL/GenBank/DDBJ whole genome shotgun (WGS) entry which is preliminary data.</text>
</comment>
<keyword evidence="1" id="KW-0472">Membrane</keyword>
<dbReference type="RefSeq" id="WP_067871045.1">
    <property type="nucleotide sequence ID" value="NZ_JAAXOP010000009.1"/>
</dbReference>
<accession>A0A846Y5D9</accession>
<keyword evidence="1" id="KW-1133">Transmembrane helix</keyword>
<sequence length="192" mass="20818">MSRSANRPARLNRFLLGLLGLVLMLAGAYVIAAYAGALGWVDPDDSLVPGTAEPQPWVFVVVVVGAVVVALAALRWMAAQFVRMPSRMRWHVGTVGNEGETVLDSQVAARPVRTEIESYEGVRSAQANLSGPGRAPELTLVVTAEPDVDLTALRRRILDEAVRRLCRALQVETIPVSLELRLADRGRTARAK</sequence>
<dbReference type="EMBL" id="JAAXOP010000009">
    <property type="protein sequence ID" value="NKY51909.1"/>
    <property type="molecule type" value="Genomic_DNA"/>
</dbReference>
<feature type="transmembrane region" description="Helical" evidence="1">
    <location>
        <begin position="57"/>
        <end position="78"/>
    </location>
</feature>
<keyword evidence="1" id="KW-0812">Transmembrane</keyword>
<evidence type="ECO:0000313" key="3">
    <source>
        <dbReference type="Proteomes" id="UP000565711"/>
    </source>
</evidence>
<proteinExistence type="predicted"/>
<name>A0A846Y5D9_9NOCA</name>
<gene>
    <name evidence="2" type="ORF">HGA08_16950</name>
</gene>
<evidence type="ECO:0000256" key="1">
    <source>
        <dbReference type="SAM" id="Phobius"/>
    </source>
</evidence>
<evidence type="ECO:0000313" key="2">
    <source>
        <dbReference type="EMBL" id="NKY51909.1"/>
    </source>
</evidence>
<dbReference type="Proteomes" id="UP000565711">
    <property type="component" value="Unassembled WGS sequence"/>
</dbReference>